<dbReference type="AlphaFoldDB" id="A0A2T3APS1"/>
<evidence type="ECO:0000313" key="2">
    <source>
        <dbReference type="EMBL" id="PSS06998.1"/>
    </source>
</evidence>
<evidence type="ECO:0008006" key="4">
    <source>
        <dbReference type="Google" id="ProtNLM"/>
    </source>
</evidence>
<dbReference type="GeneID" id="36569448"/>
<dbReference type="InterPro" id="IPR036322">
    <property type="entry name" value="WD40_repeat_dom_sf"/>
</dbReference>
<feature type="region of interest" description="Disordered" evidence="1">
    <location>
        <begin position="434"/>
        <end position="454"/>
    </location>
</feature>
<dbReference type="STRING" id="857342.A0A2T3APS1"/>
<dbReference type="OrthoDB" id="5323870at2759"/>
<evidence type="ECO:0000256" key="1">
    <source>
        <dbReference type="SAM" id="MobiDB-lite"/>
    </source>
</evidence>
<dbReference type="InParanoid" id="A0A2T3APS1"/>
<gene>
    <name evidence="2" type="ORF">M430DRAFT_110529</name>
</gene>
<protein>
    <recommendedName>
        <fullName evidence="4">Nucleoporin NUP37</fullName>
    </recommendedName>
</protein>
<dbReference type="InterPro" id="IPR015943">
    <property type="entry name" value="WD40/YVTN_repeat-like_dom_sf"/>
</dbReference>
<feature type="region of interest" description="Disordered" evidence="1">
    <location>
        <begin position="59"/>
        <end position="78"/>
    </location>
</feature>
<feature type="compositionally biased region" description="Polar residues" evidence="1">
    <location>
        <begin position="65"/>
        <end position="75"/>
    </location>
</feature>
<evidence type="ECO:0000313" key="3">
    <source>
        <dbReference type="Proteomes" id="UP000241818"/>
    </source>
</evidence>
<proteinExistence type="predicted"/>
<dbReference type="Proteomes" id="UP000241818">
    <property type="component" value="Unassembled WGS sequence"/>
</dbReference>
<dbReference type="Gene3D" id="2.130.10.10">
    <property type="entry name" value="YVTN repeat-like/Quinoprotein amine dehydrogenase"/>
    <property type="match status" value="1"/>
</dbReference>
<keyword evidence="3" id="KW-1185">Reference proteome</keyword>
<dbReference type="RefSeq" id="XP_024716654.1">
    <property type="nucleotide sequence ID" value="XM_024861367.1"/>
</dbReference>
<reference evidence="2 3" key="1">
    <citation type="journal article" date="2018" name="New Phytol.">
        <title>Comparative genomics and transcriptomics depict ericoid mycorrhizal fungi as versatile saprotrophs and plant mutualists.</title>
        <authorList>
            <person name="Martino E."/>
            <person name="Morin E."/>
            <person name="Grelet G.A."/>
            <person name="Kuo A."/>
            <person name="Kohler A."/>
            <person name="Daghino S."/>
            <person name="Barry K.W."/>
            <person name="Cichocki N."/>
            <person name="Clum A."/>
            <person name="Dockter R.B."/>
            <person name="Hainaut M."/>
            <person name="Kuo R.C."/>
            <person name="LaButti K."/>
            <person name="Lindahl B.D."/>
            <person name="Lindquist E.A."/>
            <person name="Lipzen A."/>
            <person name="Khouja H.R."/>
            <person name="Magnuson J."/>
            <person name="Murat C."/>
            <person name="Ohm R.A."/>
            <person name="Singer S.W."/>
            <person name="Spatafora J.W."/>
            <person name="Wang M."/>
            <person name="Veneault-Fourrey C."/>
            <person name="Henrissat B."/>
            <person name="Grigoriev I.V."/>
            <person name="Martin F.M."/>
            <person name="Perotto S."/>
        </authorList>
    </citation>
    <scope>NUCLEOTIDE SEQUENCE [LARGE SCALE GENOMIC DNA]</scope>
    <source>
        <strain evidence="2 3">ATCC 22711</strain>
    </source>
</reference>
<accession>A0A2T3APS1</accession>
<organism evidence="2 3">
    <name type="scientific">Amorphotheca resinae ATCC 22711</name>
    <dbReference type="NCBI Taxonomy" id="857342"/>
    <lineage>
        <taxon>Eukaryota</taxon>
        <taxon>Fungi</taxon>
        <taxon>Dikarya</taxon>
        <taxon>Ascomycota</taxon>
        <taxon>Pezizomycotina</taxon>
        <taxon>Leotiomycetes</taxon>
        <taxon>Helotiales</taxon>
        <taxon>Amorphothecaceae</taxon>
        <taxon>Amorphotheca</taxon>
    </lineage>
</organism>
<name>A0A2T3APS1_AMORE</name>
<dbReference type="EMBL" id="KZ679019">
    <property type="protein sequence ID" value="PSS06998.1"/>
    <property type="molecule type" value="Genomic_DNA"/>
</dbReference>
<dbReference type="SUPFAM" id="SSF50978">
    <property type="entry name" value="WD40 repeat-like"/>
    <property type="match status" value="1"/>
</dbReference>
<sequence length="634" mass="67747">MAKALPCPRFSKNQQNTQASYEFPQRIHTAKAYPIQSPNGSSIIIYGHENGVKIVWRGGRPFKTPTESSTTNNKPNGADHAVILLDSDDEGPAAQAFEDKPEFEDEEEELDPSRPCPGILQVLDLYFGTDVLHLGLLPTAVLRADGAKWRGLEVLKQKIVFTAACADNLVRLVTLPLTPPSPASKARSDFQYHFTQAHAGNGSWGETVRLLGGHQKPSDGVSMTLDFAGAARQDQGKPDSKSSTPSGVHIIIASHSREITGLLLLYRVPISSASPHFEPFQTAYLPSPAKSITFSPSLSEQRSSQLLVAESTGVCRIYDFKLLVKSSALEENNATEQGTWLYSLYPGFQSNKNDASSSQRLGAHAGFGRKTIVDAKWVSGGKAIVVLLNDGEWAIWDIEGVGPGTPQGLLGRQGIKGGSLSEFSLTGFIEGAAKTRGSGPPQMTGSRFVPMTPGTRKSIEPFGGKVPSGPVRGQISVLEVPPSSPTNPSDDSIVFWLGESFTVIPSLAKYWAANARKGASGGNLFNGAPGGRAIKLESIDLQGERCTGIDQIVKGNPSTGLPSDILILGEHRFTVLTAGQAQARAPFQPTARTALVEKSTNAGDLDVVGIDQALARMENGSVNGFAMKRKDIPR</sequence>